<accession>A0ABR0MB10</accession>
<feature type="region of interest" description="Disordered" evidence="1">
    <location>
        <begin position="141"/>
        <end position="178"/>
    </location>
</feature>
<name>A0ABR0MB10_GOSAR</name>
<feature type="compositionally biased region" description="Polar residues" evidence="1">
    <location>
        <begin position="168"/>
        <end position="178"/>
    </location>
</feature>
<sequence length="178" mass="20588">MSEKQKGLVKAICIFLPNAETRHCVRHLHANFKKAGFQTNELKDLLWKAARASTTREFEDAMDELRKTNQHAYDWLKENNPTHWLRSHFSIRSHSDMLVNNLSESFNKVKRHKVGVPIQQQATPNQQEGTLTQQAALTQLPTAPTHQQAALRQKLPFKRKPTTVRWMPSTQESSMIDH</sequence>
<dbReference type="PANTHER" id="PTHR31973:SF187">
    <property type="entry name" value="MUTATOR TRANSPOSASE MUDRA PROTEIN"/>
    <property type="match status" value="1"/>
</dbReference>
<dbReference type="Proteomes" id="UP001358586">
    <property type="component" value="Chromosome 13"/>
</dbReference>
<evidence type="ECO:0000256" key="1">
    <source>
        <dbReference type="SAM" id="MobiDB-lite"/>
    </source>
</evidence>
<organism evidence="2 3">
    <name type="scientific">Gossypium arboreum</name>
    <name type="common">Tree cotton</name>
    <name type="synonym">Gossypium nanking</name>
    <dbReference type="NCBI Taxonomy" id="29729"/>
    <lineage>
        <taxon>Eukaryota</taxon>
        <taxon>Viridiplantae</taxon>
        <taxon>Streptophyta</taxon>
        <taxon>Embryophyta</taxon>
        <taxon>Tracheophyta</taxon>
        <taxon>Spermatophyta</taxon>
        <taxon>Magnoliopsida</taxon>
        <taxon>eudicotyledons</taxon>
        <taxon>Gunneridae</taxon>
        <taxon>Pentapetalae</taxon>
        <taxon>rosids</taxon>
        <taxon>malvids</taxon>
        <taxon>Malvales</taxon>
        <taxon>Malvaceae</taxon>
        <taxon>Malvoideae</taxon>
        <taxon>Gossypium</taxon>
    </lineage>
</organism>
<comment type="caution">
    <text evidence="2">The sequence shown here is derived from an EMBL/GenBank/DDBJ whole genome shotgun (WGS) entry which is preliminary data.</text>
</comment>
<evidence type="ECO:0000313" key="3">
    <source>
        <dbReference type="Proteomes" id="UP001358586"/>
    </source>
</evidence>
<keyword evidence="3" id="KW-1185">Reference proteome</keyword>
<gene>
    <name evidence="2" type="ORF">PVK06_046619</name>
</gene>
<reference evidence="2 3" key="1">
    <citation type="submission" date="2023-03" db="EMBL/GenBank/DDBJ databases">
        <title>WGS of Gossypium arboreum.</title>
        <authorList>
            <person name="Yu D."/>
        </authorList>
    </citation>
    <scope>NUCLEOTIDE SEQUENCE [LARGE SCALE GENOMIC DNA]</scope>
    <source>
        <tissue evidence="2">Leaf</tissue>
    </source>
</reference>
<protein>
    <submittedName>
        <fullName evidence="2">Uncharacterized protein</fullName>
    </submittedName>
</protein>
<proteinExistence type="predicted"/>
<feature type="compositionally biased region" description="Polar residues" evidence="1">
    <location>
        <begin position="141"/>
        <end position="150"/>
    </location>
</feature>
<dbReference type="EMBL" id="JARKNE010000013">
    <property type="protein sequence ID" value="KAK5770469.1"/>
    <property type="molecule type" value="Genomic_DNA"/>
</dbReference>
<dbReference type="PANTHER" id="PTHR31973">
    <property type="entry name" value="POLYPROTEIN, PUTATIVE-RELATED"/>
    <property type="match status" value="1"/>
</dbReference>
<evidence type="ECO:0000313" key="2">
    <source>
        <dbReference type="EMBL" id="KAK5770469.1"/>
    </source>
</evidence>